<accession>A0AAQ3UU33</accession>
<gene>
    <name evidence="3" type="ORF">U9M48_042120</name>
</gene>
<dbReference type="Proteomes" id="UP001341281">
    <property type="component" value="Chromosome 10"/>
</dbReference>
<organism evidence="3 4">
    <name type="scientific">Paspalum notatum var. saurae</name>
    <dbReference type="NCBI Taxonomy" id="547442"/>
    <lineage>
        <taxon>Eukaryota</taxon>
        <taxon>Viridiplantae</taxon>
        <taxon>Streptophyta</taxon>
        <taxon>Embryophyta</taxon>
        <taxon>Tracheophyta</taxon>
        <taxon>Spermatophyta</taxon>
        <taxon>Magnoliopsida</taxon>
        <taxon>Liliopsida</taxon>
        <taxon>Poales</taxon>
        <taxon>Poaceae</taxon>
        <taxon>PACMAD clade</taxon>
        <taxon>Panicoideae</taxon>
        <taxon>Andropogonodae</taxon>
        <taxon>Paspaleae</taxon>
        <taxon>Paspalinae</taxon>
        <taxon>Paspalum</taxon>
    </lineage>
</organism>
<proteinExistence type="predicted"/>
<dbReference type="Pfam" id="PF25597">
    <property type="entry name" value="SH3_retrovirus"/>
    <property type="match status" value="1"/>
</dbReference>
<evidence type="ECO:0000313" key="3">
    <source>
        <dbReference type="EMBL" id="WVZ96487.1"/>
    </source>
</evidence>
<dbReference type="EMBL" id="CP144754">
    <property type="protein sequence ID" value="WVZ96487.1"/>
    <property type="molecule type" value="Genomic_DNA"/>
</dbReference>
<dbReference type="InterPro" id="IPR057670">
    <property type="entry name" value="SH3_retrovirus"/>
</dbReference>
<name>A0AAQ3UU33_PASNO</name>
<protein>
    <recommendedName>
        <fullName evidence="2">Retroviral polymerase SH3-like domain-containing protein</fullName>
    </recommendedName>
</protein>
<dbReference type="AlphaFoldDB" id="A0AAQ3UU33"/>
<sequence>MASIKYDIPLLDYDTRFSLWQIKMRTVLSQADLDDALDKFGNKDSKSWSDEERRRDHKALSQIHLHLSNNILQKALQAKEKMKQMVFSDGSASNGEALAACGRTEKKSNNGSRGYKYFGRDGVLKVSKGSLIVMKAELKSANLYHLRGTTITGDAAKIPIEVWSGSPADYSQLRVFGCTAYAHVDNGKLEPKAIKCIFLGYQSGVKGYKLWNSQTQKVVLSRNVIFNETAMLSDNLSSDAPIEGQQKSSVQPPQHSIAADRSVRTRKPTRRLIEECNVAYALSVAEEIQGNSEPSNYSEAITSADCNNWVTAMQDEMESLDKNGTWDLVKLPIDKKPVRYKWIFKRKE</sequence>
<feature type="domain" description="Retroviral polymerase SH3-like" evidence="2">
    <location>
        <begin position="178"/>
        <end position="237"/>
    </location>
</feature>
<feature type="compositionally biased region" description="Polar residues" evidence="1">
    <location>
        <begin position="245"/>
        <end position="254"/>
    </location>
</feature>
<reference evidence="3 4" key="1">
    <citation type="submission" date="2024-02" db="EMBL/GenBank/DDBJ databases">
        <title>High-quality chromosome-scale genome assembly of Pensacola bahiagrass (Paspalum notatum Flugge var. saurae).</title>
        <authorList>
            <person name="Vega J.M."/>
            <person name="Podio M."/>
            <person name="Orjuela J."/>
            <person name="Siena L.A."/>
            <person name="Pessino S.C."/>
            <person name="Combes M.C."/>
            <person name="Mariac C."/>
            <person name="Albertini E."/>
            <person name="Pupilli F."/>
            <person name="Ortiz J.P.A."/>
            <person name="Leblanc O."/>
        </authorList>
    </citation>
    <scope>NUCLEOTIDE SEQUENCE [LARGE SCALE GENOMIC DNA]</scope>
    <source>
        <strain evidence="3">R1</strain>
        <tissue evidence="3">Leaf</tissue>
    </source>
</reference>
<keyword evidence="4" id="KW-1185">Reference proteome</keyword>
<evidence type="ECO:0000256" key="1">
    <source>
        <dbReference type="SAM" id="MobiDB-lite"/>
    </source>
</evidence>
<feature type="region of interest" description="Disordered" evidence="1">
    <location>
        <begin position="237"/>
        <end position="264"/>
    </location>
</feature>
<evidence type="ECO:0000313" key="4">
    <source>
        <dbReference type="Proteomes" id="UP001341281"/>
    </source>
</evidence>
<evidence type="ECO:0000259" key="2">
    <source>
        <dbReference type="Pfam" id="PF25597"/>
    </source>
</evidence>
<feature type="non-terminal residue" evidence="3">
    <location>
        <position position="1"/>
    </location>
</feature>